<feature type="non-terminal residue" evidence="1">
    <location>
        <position position="1"/>
    </location>
</feature>
<sequence>DYTEETGRVLTQADCGLGNDIYKTLFSVLYGIAPKAEYSPLGACH</sequence>
<accession>X0W1I6</accession>
<dbReference type="AlphaFoldDB" id="X0W1I6"/>
<name>X0W1I6_9ZZZZ</name>
<reference evidence="1" key="1">
    <citation type="journal article" date="2014" name="Front. Microbiol.">
        <title>High frequency of phylogenetically diverse reductive dehalogenase-homologous genes in deep subseafloor sedimentary metagenomes.</title>
        <authorList>
            <person name="Kawai M."/>
            <person name="Futagami T."/>
            <person name="Toyoda A."/>
            <person name="Takaki Y."/>
            <person name="Nishi S."/>
            <person name="Hori S."/>
            <person name="Arai W."/>
            <person name="Tsubouchi T."/>
            <person name="Morono Y."/>
            <person name="Uchiyama I."/>
            <person name="Ito T."/>
            <person name="Fujiyama A."/>
            <person name="Inagaki F."/>
            <person name="Takami H."/>
        </authorList>
    </citation>
    <scope>NUCLEOTIDE SEQUENCE</scope>
    <source>
        <strain evidence="1">Expedition CK06-06</strain>
    </source>
</reference>
<comment type="caution">
    <text evidence="1">The sequence shown here is derived from an EMBL/GenBank/DDBJ whole genome shotgun (WGS) entry which is preliminary data.</text>
</comment>
<evidence type="ECO:0000313" key="1">
    <source>
        <dbReference type="EMBL" id="GAG24654.1"/>
    </source>
</evidence>
<proteinExistence type="predicted"/>
<organism evidence="1">
    <name type="scientific">marine sediment metagenome</name>
    <dbReference type="NCBI Taxonomy" id="412755"/>
    <lineage>
        <taxon>unclassified sequences</taxon>
        <taxon>metagenomes</taxon>
        <taxon>ecological metagenomes</taxon>
    </lineage>
</organism>
<protein>
    <submittedName>
        <fullName evidence="1">Uncharacterized protein</fullName>
    </submittedName>
</protein>
<dbReference type="EMBL" id="BARS01039935">
    <property type="protein sequence ID" value="GAG24654.1"/>
    <property type="molecule type" value="Genomic_DNA"/>
</dbReference>
<gene>
    <name evidence="1" type="ORF">S01H1_60947</name>
</gene>